<dbReference type="AlphaFoldDB" id="A0A6L9E961"/>
<gene>
    <name evidence="2" type="ORF">GTQ38_04540</name>
</gene>
<feature type="signal peptide" evidence="1">
    <location>
        <begin position="1"/>
        <end position="21"/>
    </location>
</feature>
<dbReference type="EMBL" id="WXYO01000002">
    <property type="protein sequence ID" value="NAS11256.1"/>
    <property type="molecule type" value="Genomic_DNA"/>
</dbReference>
<protein>
    <submittedName>
        <fullName evidence="2">Uncharacterized protein</fullName>
    </submittedName>
</protein>
<evidence type="ECO:0000313" key="2">
    <source>
        <dbReference type="EMBL" id="NAS11256.1"/>
    </source>
</evidence>
<keyword evidence="3" id="KW-1185">Reference proteome</keyword>
<keyword evidence="1" id="KW-0732">Signal</keyword>
<accession>A0A6L9E961</accession>
<feature type="chain" id="PRO_5026704630" evidence="1">
    <location>
        <begin position="22"/>
        <end position="113"/>
    </location>
</feature>
<reference evidence="2 3" key="1">
    <citation type="submission" date="2020-01" db="EMBL/GenBank/DDBJ databases">
        <title>Bacteria diversity of Porities sp.</title>
        <authorList>
            <person name="Wang G."/>
        </authorList>
    </citation>
    <scope>NUCLEOTIDE SEQUENCE [LARGE SCALE GENOMIC DNA]</scope>
    <source>
        <strain evidence="2 3">R33</strain>
    </source>
</reference>
<dbReference type="RefSeq" id="WP_161434295.1">
    <property type="nucleotide sequence ID" value="NZ_WXYO01000002.1"/>
</dbReference>
<dbReference type="Proteomes" id="UP000475249">
    <property type="component" value="Unassembled WGS sequence"/>
</dbReference>
<evidence type="ECO:0000256" key="1">
    <source>
        <dbReference type="SAM" id="SignalP"/>
    </source>
</evidence>
<proteinExistence type="predicted"/>
<organism evidence="2 3">
    <name type="scientific">Poritiphilus flavus</name>
    <dbReference type="NCBI Taxonomy" id="2697053"/>
    <lineage>
        <taxon>Bacteria</taxon>
        <taxon>Pseudomonadati</taxon>
        <taxon>Bacteroidota</taxon>
        <taxon>Flavobacteriia</taxon>
        <taxon>Flavobacteriales</taxon>
        <taxon>Flavobacteriaceae</taxon>
        <taxon>Poritiphilus</taxon>
    </lineage>
</organism>
<sequence length="113" mass="13027">MRKFSVLLITVMLLSAVSMNANIVKPKPKNPTKSLSAQIENLLDDNNFIVENNELTAKVKFTLNEEKEIVVLTVETDNDQLESFVKSRLNYQKVNLEDYREGKIYRVPVRIVE</sequence>
<evidence type="ECO:0000313" key="3">
    <source>
        <dbReference type="Proteomes" id="UP000475249"/>
    </source>
</evidence>
<name>A0A6L9E961_9FLAO</name>
<comment type="caution">
    <text evidence="2">The sequence shown here is derived from an EMBL/GenBank/DDBJ whole genome shotgun (WGS) entry which is preliminary data.</text>
</comment>